<gene>
    <name evidence="3" type="ORF">GALL_85550</name>
</gene>
<proteinExistence type="predicted"/>
<keyword evidence="1" id="KW-0472">Membrane</keyword>
<organism evidence="3">
    <name type="scientific">mine drainage metagenome</name>
    <dbReference type="NCBI Taxonomy" id="410659"/>
    <lineage>
        <taxon>unclassified sequences</taxon>
        <taxon>metagenomes</taxon>
        <taxon>ecological metagenomes</taxon>
    </lineage>
</organism>
<evidence type="ECO:0000313" key="3">
    <source>
        <dbReference type="EMBL" id="OIR09322.1"/>
    </source>
</evidence>
<dbReference type="Pfam" id="PF19762">
    <property type="entry name" value="DUF6249"/>
    <property type="match status" value="1"/>
</dbReference>
<reference evidence="3" key="1">
    <citation type="submission" date="2016-10" db="EMBL/GenBank/DDBJ databases">
        <title>Sequence of Gallionella enrichment culture.</title>
        <authorList>
            <person name="Poehlein A."/>
            <person name="Muehling M."/>
            <person name="Daniel R."/>
        </authorList>
    </citation>
    <scope>NUCLEOTIDE SEQUENCE</scope>
</reference>
<keyword evidence="1" id="KW-1133">Transmembrane helix</keyword>
<feature type="transmembrane region" description="Helical" evidence="1">
    <location>
        <begin position="85"/>
        <end position="103"/>
    </location>
</feature>
<name>A0A1J5SLI0_9ZZZZ</name>
<comment type="caution">
    <text evidence="3">The sequence shown here is derived from an EMBL/GenBank/DDBJ whole genome shotgun (WGS) entry which is preliminary data.</text>
</comment>
<feature type="domain" description="DUF6249" evidence="2">
    <location>
        <begin position="24"/>
        <end position="136"/>
    </location>
</feature>
<keyword evidence="1" id="KW-0812">Transmembrane</keyword>
<dbReference type="EMBL" id="MLJW01000027">
    <property type="protein sequence ID" value="OIR09322.1"/>
    <property type="molecule type" value="Genomic_DNA"/>
</dbReference>
<dbReference type="AlphaFoldDB" id="A0A1J5SLI0"/>
<sequence>MHTLSLATLVSVFPVGALHDLVPVIGTATPFIFVICILTIKAIKQAHEQRLRHETIRLAIEKGQSLPPEILNPARTDPPPDDRKAGLILIAVAIGVALFFYGFPFPQDAQAVHGVMWLASVPGLIGVALLINWTLNRRPRNQEPRS</sequence>
<evidence type="ECO:0000259" key="2">
    <source>
        <dbReference type="Pfam" id="PF19762"/>
    </source>
</evidence>
<evidence type="ECO:0000256" key="1">
    <source>
        <dbReference type="SAM" id="Phobius"/>
    </source>
</evidence>
<protein>
    <recommendedName>
        <fullName evidence="2">DUF6249 domain-containing protein</fullName>
    </recommendedName>
</protein>
<feature type="transmembrane region" description="Helical" evidence="1">
    <location>
        <begin position="115"/>
        <end position="135"/>
    </location>
</feature>
<dbReference type="InterPro" id="IPR046216">
    <property type="entry name" value="DUF6249"/>
</dbReference>
<accession>A0A1J5SLI0</accession>